<name>A0AAW1KLH8_POPJA</name>
<evidence type="ECO:0000256" key="3">
    <source>
        <dbReference type="ARBA" id="ARBA00023015"/>
    </source>
</evidence>
<feature type="region of interest" description="Disordered" evidence="8">
    <location>
        <begin position="240"/>
        <end position="315"/>
    </location>
</feature>
<keyword evidence="4" id="KW-0238">DNA-binding</keyword>
<feature type="domain" description="BZIP" evidence="9">
    <location>
        <begin position="298"/>
        <end position="361"/>
    </location>
</feature>
<dbReference type="Gene3D" id="1.20.5.170">
    <property type="match status" value="1"/>
</dbReference>
<feature type="compositionally biased region" description="Low complexity" evidence="8">
    <location>
        <begin position="245"/>
        <end position="263"/>
    </location>
</feature>
<protein>
    <submittedName>
        <fullName evidence="10">Basic region leucine zipper</fullName>
    </submittedName>
</protein>
<evidence type="ECO:0000256" key="5">
    <source>
        <dbReference type="ARBA" id="ARBA00023163"/>
    </source>
</evidence>
<evidence type="ECO:0000256" key="6">
    <source>
        <dbReference type="ARBA" id="ARBA00023242"/>
    </source>
</evidence>
<dbReference type="PROSITE" id="PS50217">
    <property type="entry name" value="BZIP"/>
    <property type="match status" value="1"/>
</dbReference>
<dbReference type="PROSITE" id="PS00036">
    <property type="entry name" value="BZIP_BASIC"/>
    <property type="match status" value="1"/>
</dbReference>
<evidence type="ECO:0000259" key="9">
    <source>
        <dbReference type="PROSITE" id="PS50217"/>
    </source>
</evidence>
<keyword evidence="11" id="KW-1185">Reference proteome</keyword>
<dbReference type="AlphaFoldDB" id="A0AAW1KLH8"/>
<keyword evidence="3" id="KW-0805">Transcription regulation</keyword>
<keyword evidence="5" id="KW-0804">Transcription</keyword>
<feature type="compositionally biased region" description="Acidic residues" evidence="8">
    <location>
        <begin position="264"/>
        <end position="277"/>
    </location>
</feature>
<evidence type="ECO:0000313" key="11">
    <source>
        <dbReference type="Proteomes" id="UP001458880"/>
    </source>
</evidence>
<comment type="caution">
    <text evidence="10">The sequence shown here is derived from an EMBL/GenBank/DDBJ whole genome shotgun (WGS) entry which is preliminary data.</text>
</comment>
<evidence type="ECO:0000313" key="10">
    <source>
        <dbReference type="EMBL" id="KAK9720443.1"/>
    </source>
</evidence>
<evidence type="ECO:0000256" key="8">
    <source>
        <dbReference type="SAM" id="MobiDB-lite"/>
    </source>
</evidence>
<evidence type="ECO:0000256" key="4">
    <source>
        <dbReference type="ARBA" id="ARBA00023125"/>
    </source>
</evidence>
<feature type="coiled-coil region" evidence="7">
    <location>
        <begin position="323"/>
        <end position="357"/>
    </location>
</feature>
<dbReference type="SMART" id="SM00338">
    <property type="entry name" value="BRLZ"/>
    <property type="match status" value="1"/>
</dbReference>
<dbReference type="GO" id="GO:0000977">
    <property type="term" value="F:RNA polymerase II transcription regulatory region sequence-specific DNA binding"/>
    <property type="evidence" value="ECO:0007669"/>
    <property type="project" value="TreeGrafter"/>
</dbReference>
<dbReference type="SUPFAM" id="SSF57959">
    <property type="entry name" value="Leucine zipper domain"/>
    <property type="match status" value="1"/>
</dbReference>
<dbReference type="PANTHER" id="PTHR13044">
    <property type="entry name" value="ACTIVATING TRANSCRIPTION FACTOR ATF 4/5"/>
    <property type="match status" value="1"/>
</dbReference>
<dbReference type="Proteomes" id="UP001458880">
    <property type="component" value="Unassembled WGS sequence"/>
</dbReference>
<dbReference type="Pfam" id="PF00170">
    <property type="entry name" value="bZIP_1"/>
    <property type="match status" value="1"/>
</dbReference>
<comment type="similarity">
    <text evidence="2">Belongs to the bZIP family.</text>
</comment>
<feature type="compositionally biased region" description="Basic and acidic residues" evidence="8">
    <location>
        <begin position="296"/>
        <end position="308"/>
    </location>
</feature>
<evidence type="ECO:0000256" key="1">
    <source>
        <dbReference type="ARBA" id="ARBA00004123"/>
    </source>
</evidence>
<gene>
    <name evidence="10" type="ORF">QE152_g22078</name>
</gene>
<organism evidence="10 11">
    <name type="scientific">Popillia japonica</name>
    <name type="common">Japanese beetle</name>
    <dbReference type="NCBI Taxonomy" id="7064"/>
    <lineage>
        <taxon>Eukaryota</taxon>
        <taxon>Metazoa</taxon>
        <taxon>Ecdysozoa</taxon>
        <taxon>Arthropoda</taxon>
        <taxon>Hexapoda</taxon>
        <taxon>Insecta</taxon>
        <taxon>Pterygota</taxon>
        <taxon>Neoptera</taxon>
        <taxon>Endopterygota</taxon>
        <taxon>Coleoptera</taxon>
        <taxon>Polyphaga</taxon>
        <taxon>Scarabaeiformia</taxon>
        <taxon>Scarabaeidae</taxon>
        <taxon>Rutelinae</taxon>
        <taxon>Popillia</taxon>
    </lineage>
</organism>
<dbReference type="PANTHER" id="PTHR13044:SF14">
    <property type="entry name" value="CRYPTOCEPHAL, ISOFORM A"/>
    <property type="match status" value="1"/>
</dbReference>
<evidence type="ECO:0000256" key="7">
    <source>
        <dbReference type="SAM" id="Coils"/>
    </source>
</evidence>
<proteinExistence type="inferred from homology"/>
<comment type="subcellular location">
    <subcellularLocation>
        <location evidence="1">Nucleus</location>
    </subcellularLocation>
</comment>
<keyword evidence="6" id="KW-0539">Nucleus</keyword>
<sequence>MSSLLVPDWKQEPLSPIFDELTSVSEDVLLYWMDLEQPDLKLETENVTDTKFKDIGSGMADNLDNIEDLNEWIKQVYDRPRQIVTTMRKAIEPFSNWLDEKMLPISMFDVTPTALTPSKTDPIKSDTPDTESLLKEFETVFDYVNPGTLTPPQSPPYMQQPLLATLKPMSTQPSTYPLPSKEQRPSVYHISEKQVPDILYSTSPQSESLQSDYAAPQTPQSNIAHELAVVEELVRSRAQDMVQWSNPSSPSCSNSNSGSTFDDSSSEDPEWVPEPVEELAFPTKKTKRYKPYSRVSPEDKKSRKKEQNKNAATRYRLKKKAEVEEILTEERSIQKDNDELANKVSDLQREIKYLKGLMRDLFKAKGLLH</sequence>
<dbReference type="FunFam" id="1.20.5.170:FF:000021">
    <property type="entry name" value="Cyclic AMP-dependent transcription factor ATF-4"/>
    <property type="match status" value="1"/>
</dbReference>
<dbReference type="InterPro" id="IPR004827">
    <property type="entry name" value="bZIP"/>
</dbReference>
<dbReference type="GO" id="GO:0005634">
    <property type="term" value="C:nucleus"/>
    <property type="evidence" value="ECO:0007669"/>
    <property type="project" value="UniProtKB-SubCell"/>
</dbReference>
<dbReference type="EMBL" id="JASPKY010000210">
    <property type="protein sequence ID" value="KAK9720443.1"/>
    <property type="molecule type" value="Genomic_DNA"/>
</dbReference>
<dbReference type="CDD" id="cd14692">
    <property type="entry name" value="bZIP_ATF4"/>
    <property type="match status" value="1"/>
</dbReference>
<dbReference type="GO" id="GO:0001228">
    <property type="term" value="F:DNA-binding transcription activator activity, RNA polymerase II-specific"/>
    <property type="evidence" value="ECO:0007669"/>
    <property type="project" value="TreeGrafter"/>
</dbReference>
<accession>A0AAW1KLH8</accession>
<reference evidence="10 11" key="1">
    <citation type="journal article" date="2024" name="BMC Genomics">
        <title>De novo assembly and annotation of Popillia japonica's genome with initial clues to its potential as an invasive pest.</title>
        <authorList>
            <person name="Cucini C."/>
            <person name="Boschi S."/>
            <person name="Funari R."/>
            <person name="Cardaioli E."/>
            <person name="Iannotti N."/>
            <person name="Marturano G."/>
            <person name="Paoli F."/>
            <person name="Bruttini M."/>
            <person name="Carapelli A."/>
            <person name="Frati F."/>
            <person name="Nardi F."/>
        </authorList>
    </citation>
    <scope>NUCLEOTIDE SEQUENCE [LARGE SCALE GENOMIC DNA]</scope>
    <source>
        <strain evidence="10">DMR45628</strain>
    </source>
</reference>
<evidence type="ECO:0000256" key="2">
    <source>
        <dbReference type="ARBA" id="ARBA00007163"/>
    </source>
</evidence>
<dbReference type="InterPro" id="IPR046347">
    <property type="entry name" value="bZIP_sf"/>
</dbReference>
<keyword evidence="7" id="KW-0175">Coiled coil</keyword>